<dbReference type="SMART" id="SM00220">
    <property type="entry name" value="S_TKc"/>
    <property type="match status" value="1"/>
</dbReference>
<keyword evidence="4" id="KW-0547">Nucleotide-binding</keyword>
<feature type="domain" description="Protein kinase" evidence="9">
    <location>
        <begin position="17"/>
        <end position="264"/>
    </location>
</feature>
<dbReference type="RefSeq" id="YP_009186694.1">
    <property type="nucleotide sequence ID" value="NC_028636.1"/>
</dbReference>
<sequence length="267" mass="31605">MDMFKSEFEDFQKQFVRQEQFHLTAGKFGTVAVYKHEPTQKDLLVKYVKSKNFNPIEPYVHYLMKENKYFVKLFYSINWLSGHLLIMDYIKNGDLFDLVTARKLTEDEVKMIASQVADGVNALHSFNLIHNDIKLENILCCNKRLQIKICDYGLCQHIGQKSVLNGTLDYFSPEKLKHANYDVHFDWWALAILIFELLTKQNHPYKIDNKEELTLTKLRQRQEEKINFNYSMSFAAKSLLSGMLKLNLNYRLSSYTLIKQHVFFKIY</sequence>
<dbReference type="PROSITE" id="PS50011">
    <property type="entry name" value="PROTEIN_KINASE_DOM"/>
    <property type="match status" value="1"/>
</dbReference>
<keyword evidence="3" id="KW-0808">Transferase</keyword>
<organism evidence="10 11">
    <name type="scientific">Sucra jujuba nucleopolyhedrovirus</name>
    <dbReference type="NCBI Taxonomy" id="1563660"/>
    <lineage>
        <taxon>Viruses</taxon>
        <taxon>Viruses incertae sedis</taxon>
        <taxon>Naldaviricetes</taxon>
        <taxon>Lefavirales</taxon>
        <taxon>Baculoviridae</taxon>
        <taxon>Alphabaculovirus</taxon>
        <taxon>Alphabaculovirus sujujubae</taxon>
    </lineage>
</organism>
<dbReference type="InterPro" id="IPR011009">
    <property type="entry name" value="Kinase-like_dom_sf"/>
</dbReference>
<dbReference type="InterPro" id="IPR050236">
    <property type="entry name" value="Ser_Thr_kinase_AGC"/>
</dbReference>
<dbReference type="InterPro" id="IPR000719">
    <property type="entry name" value="Prot_kinase_dom"/>
</dbReference>
<keyword evidence="2" id="KW-0723">Serine/threonine-protein kinase</keyword>
<dbReference type="Gene3D" id="3.30.200.20">
    <property type="entry name" value="Phosphorylase Kinase, domain 1"/>
    <property type="match status" value="1"/>
</dbReference>
<protein>
    <recommendedName>
        <fullName evidence="1">non-specific serine/threonine protein kinase</fullName>
        <ecNumber evidence="1">2.7.11.1</ecNumber>
    </recommendedName>
</protein>
<dbReference type="InterPro" id="IPR008271">
    <property type="entry name" value="Ser/Thr_kinase_AS"/>
</dbReference>
<evidence type="ECO:0000256" key="7">
    <source>
        <dbReference type="ARBA" id="ARBA00047899"/>
    </source>
</evidence>
<keyword evidence="5" id="KW-0418">Kinase</keyword>
<evidence type="ECO:0000256" key="1">
    <source>
        <dbReference type="ARBA" id="ARBA00012513"/>
    </source>
</evidence>
<dbReference type="EC" id="2.7.11.1" evidence="1"/>
<dbReference type="OrthoDB" id="8955at10239"/>
<evidence type="ECO:0000313" key="10">
    <source>
        <dbReference type="EMBL" id="AIU41242.1"/>
    </source>
</evidence>
<evidence type="ECO:0000259" key="9">
    <source>
        <dbReference type="PROSITE" id="PS50011"/>
    </source>
</evidence>
<dbReference type="PANTHER" id="PTHR24356">
    <property type="entry name" value="SERINE/THREONINE-PROTEIN KINASE"/>
    <property type="match status" value="1"/>
</dbReference>
<dbReference type="GeneID" id="26382458"/>
<proteinExistence type="predicted"/>
<evidence type="ECO:0000256" key="4">
    <source>
        <dbReference type="ARBA" id="ARBA00022741"/>
    </source>
</evidence>
<evidence type="ECO:0000256" key="3">
    <source>
        <dbReference type="ARBA" id="ARBA00022679"/>
    </source>
</evidence>
<dbReference type="PANTHER" id="PTHR24356:SF1">
    <property type="entry name" value="SERINE_THREONINE-PROTEIN KINASE GREATWALL"/>
    <property type="match status" value="1"/>
</dbReference>
<dbReference type="SUPFAM" id="SSF56112">
    <property type="entry name" value="Protein kinase-like (PK-like)"/>
    <property type="match status" value="1"/>
</dbReference>
<evidence type="ECO:0000256" key="6">
    <source>
        <dbReference type="ARBA" id="ARBA00022840"/>
    </source>
</evidence>
<dbReference type="KEGG" id="vg:26382458"/>
<accession>A0A097P8T5</accession>
<comment type="catalytic activity">
    <reaction evidence="7">
        <text>L-threonyl-[protein] + ATP = O-phospho-L-threonyl-[protein] + ADP + H(+)</text>
        <dbReference type="Rhea" id="RHEA:46608"/>
        <dbReference type="Rhea" id="RHEA-COMP:11060"/>
        <dbReference type="Rhea" id="RHEA-COMP:11605"/>
        <dbReference type="ChEBI" id="CHEBI:15378"/>
        <dbReference type="ChEBI" id="CHEBI:30013"/>
        <dbReference type="ChEBI" id="CHEBI:30616"/>
        <dbReference type="ChEBI" id="CHEBI:61977"/>
        <dbReference type="ChEBI" id="CHEBI:456216"/>
        <dbReference type="EC" id="2.7.11.1"/>
    </reaction>
</comment>
<keyword evidence="11" id="KW-1185">Reference proteome</keyword>
<evidence type="ECO:0000256" key="5">
    <source>
        <dbReference type="ARBA" id="ARBA00022777"/>
    </source>
</evidence>
<dbReference type="Proteomes" id="UP000201917">
    <property type="component" value="Segment"/>
</dbReference>
<dbReference type="GO" id="GO:0004674">
    <property type="term" value="F:protein serine/threonine kinase activity"/>
    <property type="evidence" value="ECO:0007669"/>
    <property type="project" value="UniProtKB-KW"/>
</dbReference>
<dbReference type="EMBL" id="KJ676450">
    <property type="protein sequence ID" value="AIU41242.1"/>
    <property type="molecule type" value="Genomic_DNA"/>
</dbReference>
<evidence type="ECO:0000256" key="2">
    <source>
        <dbReference type="ARBA" id="ARBA00022527"/>
    </source>
</evidence>
<reference evidence="10 11" key="1">
    <citation type="journal article" date="2014" name="PLoS ONE">
        <title>Genomic Sequencing and Analysis of Sucra jujuba Nucleopolyhedrovirus.</title>
        <authorList>
            <person name="Liu X."/>
            <person name="Yin F."/>
            <person name="Zhu Z."/>
            <person name="Hou D."/>
            <person name="Wang J."/>
            <person name="Zhang L."/>
            <person name="Wang M."/>
            <person name="Wang H."/>
            <person name="Hu Z."/>
            <person name="Deng F."/>
        </authorList>
    </citation>
    <scope>NUCLEOTIDE SEQUENCE [LARGE SCALE GENOMIC DNA]</scope>
    <source>
        <strain evidence="10">473</strain>
    </source>
</reference>
<evidence type="ECO:0000256" key="8">
    <source>
        <dbReference type="ARBA" id="ARBA00048679"/>
    </source>
</evidence>
<comment type="catalytic activity">
    <reaction evidence="8">
        <text>L-seryl-[protein] + ATP = O-phospho-L-seryl-[protein] + ADP + H(+)</text>
        <dbReference type="Rhea" id="RHEA:17989"/>
        <dbReference type="Rhea" id="RHEA-COMP:9863"/>
        <dbReference type="Rhea" id="RHEA-COMP:11604"/>
        <dbReference type="ChEBI" id="CHEBI:15378"/>
        <dbReference type="ChEBI" id="CHEBI:29999"/>
        <dbReference type="ChEBI" id="CHEBI:30616"/>
        <dbReference type="ChEBI" id="CHEBI:83421"/>
        <dbReference type="ChEBI" id="CHEBI:456216"/>
        <dbReference type="EC" id="2.7.11.1"/>
    </reaction>
</comment>
<dbReference type="Gene3D" id="1.10.510.10">
    <property type="entry name" value="Transferase(Phosphotransferase) domain 1"/>
    <property type="match status" value="1"/>
</dbReference>
<dbReference type="PROSITE" id="PS00108">
    <property type="entry name" value="PROTEIN_KINASE_ST"/>
    <property type="match status" value="1"/>
</dbReference>
<keyword evidence="6" id="KW-0067">ATP-binding</keyword>
<dbReference type="GO" id="GO:0005524">
    <property type="term" value="F:ATP binding"/>
    <property type="evidence" value="ECO:0007669"/>
    <property type="project" value="UniProtKB-KW"/>
</dbReference>
<dbReference type="Pfam" id="PF00069">
    <property type="entry name" value="Pkinase"/>
    <property type="match status" value="1"/>
</dbReference>
<name>A0A097P8T5_9ABAC</name>
<evidence type="ECO:0000313" key="11">
    <source>
        <dbReference type="Proteomes" id="UP000201917"/>
    </source>
</evidence>